<evidence type="ECO:0000313" key="2">
    <source>
        <dbReference type="Proteomes" id="UP000231658"/>
    </source>
</evidence>
<dbReference type="EMBL" id="FLYE01000004">
    <property type="protein sequence ID" value="SCA55793.1"/>
    <property type="molecule type" value="Genomic_DNA"/>
</dbReference>
<dbReference type="OrthoDB" id="7845594at2"/>
<name>A0A1C3RES0_9PROT</name>
<evidence type="ECO:0000313" key="1">
    <source>
        <dbReference type="EMBL" id="SCA55793.1"/>
    </source>
</evidence>
<dbReference type="Proteomes" id="UP000231658">
    <property type="component" value="Unassembled WGS sequence"/>
</dbReference>
<dbReference type="RefSeq" id="WP_069186494.1">
    <property type="nucleotide sequence ID" value="NZ_FLYE01000004.1"/>
</dbReference>
<accession>A0A1C3RES0</accession>
<gene>
    <name evidence="1" type="ORF">MTBPR1_120099</name>
</gene>
<dbReference type="STRING" id="1867952.MTBPR1_120099"/>
<proteinExistence type="predicted"/>
<keyword evidence="2" id="KW-1185">Reference proteome</keyword>
<reference evidence="1 2" key="1">
    <citation type="submission" date="2016-07" db="EMBL/GenBank/DDBJ databases">
        <authorList>
            <person name="Lefevre C.T."/>
        </authorList>
    </citation>
    <scope>NUCLEOTIDE SEQUENCE [LARGE SCALE GENOMIC DNA]</scope>
    <source>
        <strain evidence="1">PR1</strain>
    </source>
</reference>
<protein>
    <submittedName>
        <fullName evidence="1">Uncharacterized protein</fullName>
    </submittedName>
</protein>
<organism evidence="1 2">
    <name type="scientific">Candidatus Terasakiella magnetica</name>
    <dbReference type="NCBI Taxonomy" id="1867952"/>
    <lineage>
        <taxon>Bacteria</taxon>
        <taxon>Pseudomonadati</taxon>
        <taxon>Pseudomonadota</taxon>
        <taxon>Alphaproteobacteria</taxon>
        <taxon>Rhodospirillales</taxon>
        <taxon>Terasakiellaceae</taxon>
        <taxon>Terasakiella</taxon>
    </lineage>
</organism>
<sequence>MLKQINQGQQEVMDWFNGYDWSDSYIYTLTFPSNIAINRERMMKNVRYFWNRVDKEFYGNLSQAKQPFRCVRINMLESGFSRMNHHVHGIVSVPQNPKCRVDLSDSEALLDIMEYAWENGMDFNKGRSPSAFHMADADGYGYTHEEWVSYITKTVTDRDFDAFCDHTSWLWDGQKLVAA</sequence>
<dbReference type="AlphaFoldDB" id="A0A1C3RES0"/>